<dbReference type="GO" id="GO:0046983">
    <property type="term" value="F:protein dimerization activity"/>
    <property type="evidence" value="ECO:0007669"/>
    <property type="project" value="InterPro"/>
</dbReference>
<organism evidence="8 9">
    <name type="scientific">Asparagus officinalis</name>
    <name type="common">Garden asparagus</name>
    <dbReference type="NCBI Taxonomy" id="4686"/>
    <lineage>
        <taxon>Eukaryota</taxon>
        <taxon>Viridiplantae</taxon>
        <taxon>Streptophyta</taxon>
        <taxon>Embryophyta</taxon>
        <taxon>Tracheophyta</taxon>
        <taxon>Spermatophyta</taxon>
        <taxon>Magnoliopsida</taxon>
        <taxon>Liliopsida</taxon>
        <taxon>Asparagales</taxon>
        <taxon>Asparagaceae</taxon>
        <taxon>Asparagoideae</taxon>
        <taxon>Asparagus</taxon>
    </lineage>
</organism>
<feature type="compositionally biased region" description="Basic and acidic residues" evidence="6">
    <location>
        <begin position="144"/>
        <end position="155"/>
    </location>
</feature>
<keyword evidence="5" id="KW-0539">Nucleus</keyword>
<dbReference type="OMA" id="YDESANN"/>
<dbReference type="Gene3D" id="4.10.280.10">
    <property type="entry name" value="Helix-loop-helix DNA-binding domain"/>
    <property type="match status" value="1"/>
</dbReference>
<feature type="domain" description="BHLH" evidence="7">
    <location>
        <begin position="192"/>
        <end position="242"/>
    </location>
</feature>
<evidence type="ECO:0000256" key="6">
    <source>
        <dbReference type="SAM" id="MobiDB-lite"/>
    </source>
</evidence>
<sequence length="371" mass="40442">MVDSFSSPLYNQQANPQISVGKSLPMSWNPSVLPPGLPNFPADSGFIERAVRFSCFNGGNFSSMVNSPFAPSEQLSPYASKGPSESPSPINDDQRDNKRVSDEAGEVEFSGDVQKNSSSIGNAAKKSKKSNLDMELDQVQGVDATKENLESKQKGEQNSSTGAATKSSGKNAKDGANGAKEDYIHIRARRGQATNSHSLAERVRREKISERMKFLQELVPGCSKVTGKAVMLDEIINYVQSLQRQVEFLSMKLAAVNPRLDVNIESLLSKDLLQLRGGSSSAIGFLPEMIHPQSHNAQQDLLQAGIAGMGNPSDTIRRALNAQLTSMSGFKEPLHQMPNSWEDELHNIVQMNFSSNPAFNPQDSNAKPQNY</sequence>
<dbReference type="AlphaFoldDB" id="A0A5P1EZ18"/>
<comment type="similarity">
    <text evidence="2">Belongs to the bHLH protein family.</text>
</comment>
<protein>
    <recommendedName>
        <fullName evidence="7">BHLH domain-containing protein</fullName>
    </recommendedName>
</protein>
<proteinExistence type="inferred from homology"/>
<dbReference type="InterPro" id="IPR024097">
    <property type="entry name" value="bHLH_ZIP_TF"/>
</dbReference>
<dbReference type="GO" id="GO:0003700">
    <property type="term" value="F:DNA-binding transcription factor activity"/>
    <property type="evidence" value="ECO:0007669"/>
    <property type="project" value="TreeGrafter"/>
</dbReference>
<feature type="compositionally biased region" description="Basic and acidic residues" evidence="6">
    <location>
        <begin position="92"/>
        <end position="102"/>
    </location>
</feature>
<evidence type="ECO:0000256" key="2">
    <source>
        <dbReference type="ARBA" id="ARBA00005510"/>
    </source>
</evidence>
<keyword evidence="3" id="KW-0805">Transcription regulation</keyword>
<dbReference type="CDD" id="cd18919">
    <property type="entry name" value="bHLH_AtBPE_like"/>
    <property type="match status" value="1"/>
</dbReference>
<dbReference type="SMART" id="SM00353">
    <property type="entry name" value="HLH"/>
    <property type="match status" value="1"/>
</dbReference>
<dbReference type="GO" id="GO:0005634">
    <property type="term" value="C:nucleus"/>
    <property type="evidence" value="ECO:0007669"/>
    <property type="project" value="UniProtKB-SubCell"/>
</dbReference>
<reference evidence="9" key="1">
    <citation type="journal article" date="2017" name="Nat. Commun.">
        <title>The asparagus genome sheds light on the origin and evolution of a young Y chromosome.</title>
        <authorList>
            <person name="Harkess A."/>
            <person name="Zhou J."/>
            <person name="Xu C."/>
            <person name="Bowers J.E."/>
            <person name="Van der Hulst R."/>
            <person name="Ayyampalayam S."/>
            <person name="Mercati F."/>
            <person name="Riccardi P."/>
            <person name="McKain M.R."/>
            <person name="Kakrana A."/>
            <person name="Tang H."/>
            <person name="Ray J."/>
            <person name="Groenendijk J."/>
            <person name="Arikit S."/>
            <person name="Mathioni S.M."/>
            <person name="Nakano M."/>
            <person name="Shan H."/>
            <person name="Telgmann-Rauber A."/>
            <person name="Kanno A."/>
            <person name="Yue Z."/>
            <person name="Chen H."/>
            <person name="Li W."/>
            <person name="Chen Y."/>
            <person name="Xu X."/>
            <person name="Zhang Y."/>
            <person name="Luo S."/>
            <person name="Chen H."/>
            <person name="Gao J."/>
            <person name="Mao Z."/>
            <person name="Pires J.C."/>
            <person name="Luo M."/>
            <person name="Kudrna D."/>
            <person name="Wing R.A."/>
            <person name="Meyers B.C."/>
            <person name="Yi K."/>
            <person name="Kong H."/>
            <person name="Lavrijsen P."/>
            <person name="Sunseri F."/>
            <person name="Falavigna A."/>
            <person name="Ye Y."/>
            <person name="Leebens-Mack J.H."/>
            <person name="Chen G."/>
        </authorList>
    </citation>
    <scope>NUCLEOTIDE SEQUENCE [LARGE SCALE GENOMIC DNA]</scope>
    <source>
        <strain evidence="9">cv. DH0086</strain>
    </source>
</reference>
<dbReference type="EMBL" id="CM007385">
    <property type="protein sequence ID" value="ONK69400.1"/>
    <property type="molecule type" value="Genomic_DNA"/>
</dbReference>
<dbReference type="InterPro" id="IPR036638">
    <property type="entry name" value="HLH_DNA-bd_sf"/>
</dbReference>
<dbReference type="PANTHER" id="PTHR12565">
    <property type="entry name" value="STEROL REGULATORY ELEMENT-BINDING PROTEIN"/>
    <property type="match status" value="1"/>
</dbReference>
<evidence type="ECO:0000256" key="1">
    <source>
        <dbReference type="ARBA" id="ARBA00004123"/>
    </source>
</evidence>
<gene>
    <name evidence="8" type="ORF">A4U43_C05F22460</name>
</gene>
<dbReference type="Proteomes" id="UP000243459">
    <property type="component" value="Chromosome 5"/>
</dbReference>
<feature type="region of interest" description="Disordered" evidence="6">
    <location>
        <begin position="73"/>
        <end position="178"/>
    </location>
</feature>
<comment type="subcellular location">
    <subcellularLocation>
        <location evidence="1">Nucleus</location>
    </subcellularLocation>
</comment>
<evidence type="ECO:0000259" key="7">
    <source>
        <dbReference type="PROSITE" id="PS50888"/>
    </source>
</evidence>
<name>A0A5P1EZ18_ASPOF</name>
<dbReference type="SUPFAM" id="SSF47459">
    <property type="entry name" value="HLH, helix-loop-helix DNA-binding domain"/>
    <property type="match status" value="1"/>
</dbReference>
<dbReference type="Gramene" id="ONK69400">
    <property type="protein sequence ID" value="ONK69400"/>
    <property type="gene ID" value="A4U43_C05F22460"/>
</dbReference>
<evidence type="ECO:0000256" key="3">
    <source>
        <dbReference type="ARBA" id="ARBA00023015"/>
    </source>
</evidence>
<feature type="compositionally biased region" description="Polar residues" evidence="6">
    <location>
        <begin position="73"/>
        <end position="91"/>
    </location>
</feature>
<accession>A0A5P1EZ18</accession>
<evidence type="ECO:0000313" key="9">
    <source>
        <dbReference type="Proteomes" id="UP000243459"/>
    </source>
</evidence>
<feature type="compositionally biased region" description="Polar residues" evidence="6">
    <location>
        <begin position="156"/>
        <end position="170"/>
    </location>
</feature>
<dbReference type="PANTHER" id="PTHR12565:SF432">
    <property type="entry name" value="OS06G0275600 PROTEIN"/>
    <property type="match status" value="1"/>
</dbReference>
<dbReference type="FunFam" id="4.10.280.10:FF:000002">
    <property type="entry name" value="Basic helix-loop-helix transcription factor"/>
    <property type="match status" value="1"/>
</dbReference>
<evidence type="ECO:0000256" key="5">
    <source>
        <dbReference type="ARBA" id="ARBA00023242"/>
    </source>
</evidence>
<dbReference type="Pfam" id="PF00010">
    <property type="entry name" value="HLH"/>
    <property type="match status" value="1"/>
</dbReference>
<dbReference type="InterPro" id="IPR011598">
    <property type="entry name" value="bHLH_dom"/>
</dbReference>
<evidence type="ECO:0000256" key="4">
    <source>
        <dbReference type="ARBA" id="ARBA00023163"/>
    </source>
</evidence>
<keyword evidence="9" id="KW-1185">Reference proteome</keyword>
<evidence type="ECO:0000313" key="8">
    <source>
        <dbReference type="EMBL" id="ONK69400.1"/>
    </source>
</evidence>
<dbReference type="PROSITE" id="PS50888">
    <property type="entry name" value="BHLH"/>
    <property type="match status" value="1"/>
</dbReference>
<keyword evidence="4" id="KW-0804">Transcription</keyword>